<proteinExistence type="predicted"/>
<accession>A0A1W1X4N2</accession>
<keyword evidence="3" id="KW-1185">Reference proteome</keyword>
<dbReference type="STRING" id="1121291.SAMN02745134_00670"/>
<evidence type="ECO:0000313" key="3">
    <source>
        <dbReference type="Proteomes" id="UP000192468"/>
    </source>
</evidence>
<dbReference type="SUPFAM" id="SSF46689">
    <property type="entry name" value="Homeodomain-like"/>
    <property type="match status" value="1"/>
</dbReference>
<dbReference type="AlphaFoldDB" id="A0A1W1X4N2"/>
<dbReference type="EMBL" id="FWXH01000002">
    <property type="protein sequence ID" value="SMC18810.1"/>
    <property type="molecule type" value="Genomic_DNA"/>
</dbReference>
<dbReference type="Pfam" id="PF20310">
    <property type="entry name" value="HTH_Tnp_2"/>
    <property type="match status" value="1"/>
</dbReference>
<protein>
    <submittedName>
        <fullName evidence="2">Uncharacterized protein</fullName>
    </submittedName>
</protein>
<dbReference type="Proteomes" id="UP000192468">
    <property type="component" value="Unassembled WGS sequence"/>
</dbReference>
<reference evidence="2 3" key="1">
    <citation type="submission" date="2017-04" db="EMBL/GenBank/DDBJ databases">
        <authorList>
            <person name="Afonso C.L."/>
            <person name="Miller P.J."/>
            <person name="Scott M.A."/>
            <person name="Spackman E."/>
            <person name="Goraichik I."/>
            <person name="Dimitrov K.M."/>
            <person name="Suarez D.L."/>
            <person name="Swayne D.E."/>
        </authorList>
    </citation>
    <scope>NUCLEOTIDE SEQUENCE [LARGE SCALE GENOMIC DNA]</scope>
    <source>
        <strain evidence="2 3">DSM 12555</strain>
    </source>
</reference>
<dbReference type="InterPro" id="IPR009057">
    <property type="entry name" value="Homeodomain-like_sf"/>
</dbReference>
<gene>
    <name evidence="2" type="ORF">SAMN02745134_00670</name>
</gene>
<evidence type="ECO:0000313" key="2">
    <source>
        <dbReference type="EMBL" id="SMC18810.1"/>
    </source>
</evidence>
<dbReference type="InterPro" id="IPR046929">
    <property type="entry name" value="HTH_Tnp"/>
</dbReference>
<feature type="coiled-coil region" evidence="1">
    <location>
        <begin position="101"/>
        <end position="128"/>
    </location>
</feature>
<organism evidence="2 3">
    <name type="scientific">Clostridium acidisoli DSM 12555</name>
    <dbReference type="NCBI Taxonomy" id="1121291"/>
    <lineage>
        <taxon>Bacteria</taxon>
        <taxon>Bacillati</taxon>
        <taxon>Bacillota</taxon>
        <taxon>Clostridia</taxon>
        <taxon>Eubacteriales</taxon>
        <taxon>Clostridiaceae</taxon>
        <taxon>Clostridium</taxon>
    </lineage>
</organism>
<sequence length="139" mass="16077">MSKKDFTEKELKILSQNKYVNSVTFKKITYTNEFKLLLIAAHDNGKTTKQIFEECGFDIETLGMIRIKAAGKRWRRTFKEEGVLGLDDGKKLVNKKTVNKSLTLKEQNSKLEAQVKLLKAENELLKKIELLERGMKIKK</sequence>
<keyword evidence="1" id="KW-0175">Coiled coil</keyword>
<evidence type="ECO:0000256" key="1">
    <source>
        <dbReference type="SAM" id="Coils"/>
    </source>
</evidence>
<name>A0A1W1X4N2_9CLOT</name>